<name>A0A162Z4P9_9BURK</name>
<proteinExistence type="inferred from homology"/>
<keyword evidence="2" id="KW-0479">Metal-binding</keyword>
<keyword evidence="12" id="KW-1185">Reference proteome</keyword>
<keyword evidence="3 6" id="KW-0378">Hydrolase</keyword>
<dbReference type="Pfam" id="PF23368">
    <property type="entry name" value="DUF7092"/>
    <property type="match status" value="1"/>
</dbReference>
<evidence type="ECO:0000313" key="10">
    <source>
        <dbReference type="EMBL" id="AOW14274.1"/>
    </source>
</evidence>
<keyword evidence="1 6" id="KW-0645">Protease</keyword>
<evidence type="ECO:0000256" key="2">
    <source>
        <dbReference type="ARBA" id="ARBA00022723"/>
    </source>
</evidence>
<dbReference type="InterPro" id="IPR051156">
    <property type="entry name" value="Mito/Outer_Membr_Metalloprot"/>
</dbReference>
<gene>
    <name evidence="10" type="ORF">LPB072_16950</name>
    <name evidence="11" type="ORF">LPB72_04085</name>
</gene>
<dbReference type="Gene3D" id="3.30.2010.10">
    <property type="entry name" value="Metalloproteases ('zincins'), catalytic domain"/>
    <property type="match status" value="1"/>
</dbReference>
<dbReference type="InterPro" id="IPR055518">
    <property type="entry name" value="DUF7092"/>
</dbReference>
<dbReference type="Proteomes" id="UP000185680">
    <property type="component" value="Chromosome"/>
</dbReference>
<evidence type="ECO:0000313" key="11">
    <source>
        <dbReference type="EMBL" id="OAD43703.1"/>
    </source>
</evidence>
<evidence type="ECO:0000313" key="12">
    <source>
        <dbReference type="Proteomes" id="UP000185657"/>
    </source>
</evidence>
<evidence type="ECO:0000259" key="9">
    <source>
        <dbReference type="Pfam" id="PF23368"/>
    </source>
</evidence>
<dbReference type="AlphaFoldDB" id="A0A162Z4P9"/>
<comment type="similarity">
    <text evidence="6">Belongs to the peptidase M48 family.</text>
</comment>
<organism evidence="10 13">
    <name type="scientific">Hydrogenophaga crassostreae</name>
    <dbReference type="NCBI Taxonomy" id="1763535"/>
    <lineage>
        <taxon>Bacteria</taxon>
        <taxon>Pseudomonadati</taxon>
        <taxon>Pseudomonadota</taxon>
        <taxon>Betaproteobacteria</taxon>
        <taxon>Burkholderiales</taxon>
        <taxon>Comamonadaceae</taxon>
        <taxon>Hydrogenophaga</taxon>
    </lineage>
</organism>
<dbReference type="CDD" id="cd07332">
    <property type="entry name" value="M48C_Oma1_like"/>
    <property type="match status" value="1"/>
</dbReference>
<keyword evidence="5 6" id="KW-0482">Metalloprotease</keyword>
<dbReference type="STRING" id="1763535.LPB072_16950"/>
<evidence type="ECO:0000259" key="8">
    <source>
        <dbReference type="Pfam" id="PF01435"/>
    </source>
</evidence>
<dbReference type="GO" id="GO:0016020">
    <property type="term" value="C:membrane"/>
    <property type="evidence" value="ECO:0007669"/>
    <property type="project" value="TreeGrafter"/>
</dbReference>
<evidence type="ECO:0000256" key="7">
    <source>
        <dbReference type="SAM" id="MobiDB-lite"/>
    </source>
</evidence>
<dbReference type="EMBL" id="CP017476">
    <property type="protein sequence ID" value="AOW14274.1"/>
    <property type="molecule type" value="Genomic_DNA"/>
</dbReference>
<evidence type="ECO:0000313" key="13">
    <source>
        <dbReference type="Proteomes" id="UP000185680"/>
    </source>
</evidence>
<keyword evidence="4 6" id="KW-0862">Zinc</keyword>
<dbReference type="OrthoDB" id="9810445at2"/>
<dbReference type="GO" id="GO:0051603">
    <property type="term" value="P:proteolysis involved in protein catabolic process"/>
    <property type="evidence" value="ECO:0007669"/>
    <property type="project" value="TreeGrafter"/>
</dbReference>
<feature type="domain" description="DUF7092" evidence="9">
    <location>
        <begin position="9"/>
        <end position="86"/>
    </location>
</feature>
<protein>
    <submittedName>
        <fullName evidence="10">Uncharacterized protein</fullName>
    </submittedName>
</protein>
<dbReference type="Proteomes" id="UP000185657">
    <property type="component" value="Unassembled WGS sequence"/>
</dbReference>
<evidence type="ECO:0000256" key="1">
    <source>
        <dbReference type="ARBA" id="ARBA00022670"/>
    </source>
</evidence>
<evidence type="ECO:0000256" key="3">
    <source>
        <dbReference type="ARBA" id="ARBA00022801"/>
    </source>
</evidence>
<dbReference type="GO" id="GO:0004222">
    <property type="term" value="F:metalloendopeptidase activity"/>
    <property type="evidence" value="ECO:0007669"/>
    <property type="project" value="InterPro"/>
</dbReference>
<reference evidence="10 13" key="2">
    <citation type="submission" date="2016-10" db="EMBL/GenBank/DDBJ databases">
        <title>Hydorgenophaga sp. LPB0072 isolated from gastropod.</title>
        <authorList>
            <person name="Kim E."/>
            <person name="Yi H."/>
        </authorList>
    </citation>
    <scope>NUCLEOTIDE SEQUENCE [LARGE SCALE GENOMIC DNA]</scope>
    <source>
        <strain evidence="10 13">LPB0072</strain>
    </source>
</reference>
<evidence type="ECO:0000256" key="6">
    <source>
        <dbReference type="RuleBase" id="RU003983"/>
    </source>
</evidence>
<dbReference type="InterPro" id="IPR001915">
    <property type="entry name" value="Peptidase_M48"/>
</dbReference>
<feature type="region of interest" description="Disordered" evidence="7">
    <location>
        <begin position="44"/>
        <end position="65"/>
    </location>
</feature>
<evidence type="ECO:0000256" key="5">
    <source>
        <dbReference type="ARBA" id="ARBA00023049"/>
    </source>
</evidence>
<feature type="compositionally biased region" description="Basic and acidic residues" evidence="7">
    <location>
        <begin position="48"/>
        <end position="59"/>
    </location>
</feature>
<accession>A0A162Z4P9</accession>
<dbReference type="RefSeq" id="WP_066086066.1">
    <property type="nucleotide sequence ID" value="NZ_CP017476.1"/>
</dbReference>
<feature type="region of interest" description="Disordered" evidence="7">
    <location>
        <begin position="319"/>
        <end position="354"/>
    </location>
</feature>
<dbReference type="KEGG" id="hyl:LPB072_16950"/>
<feature type="domain" description="Peptidase M48" evidence="8">
    <location>
        <begin position="174"/>
        <end position="369"/>
    </location>
</feature>
<sequence>MLPSNPELASAWFDGRSPRPHRVWLRCQGNELFVRFQEASGSSTQRHPLKDVRWPERRSHGARQAELPDGSLIQHADAGEWDAWAHPNGLGESTVVGWMQSWRGALGAMAGTAAFLVVAWVWGVPLLSTAIAHSIPHSVEARIGEVSLKQIGGLFLEPSELPVAQQDVLRKAFEQLVQNAYTEGGAPAWQLSFHASKALGPNAFALPGGYIVITDDLVKMLDDVPDATLGILAHELGHVQHRHGLDLMVRASLVSAMVGLVVGDASGFLATVPATLATQAYSRDAERQSDAQAAAMLHASGLSPAVMATFFERLQAKAERGESAESGVRGDSAEPESDQGGQDEGRASLPISISSHPDHAERIGFFRNWTPSGQGFQ</sequence>
<dbReference type="GO" id="GO:0046872">
    <property type="term" value="F:metal ion binding"/>
    <property type="evidence" value="ECO:0007669"/>
    <property type="project" value="UniProtKB-KW"/>
</dbReference>
<evidence type="ECO:0000256" key="4">
    <source>
        <dbReference type="ARBA" id="ARBA00022833"/>
    </source>
</evidence>
<reference evidence="11 12" key="1">
    <citation type="submission" date="2016-02" db="EMBL/GenBank/DDBJ databases">
        <title>Draft genome sequence of Hydrogenophaga sp. LPB0072.</title>
        <authorList>
            <person name="Shin S.-K."/>
            <person name="Yi H."/>
        </authorList>
    </citation>
    <scope>NUCLEOTIDE SEQUENCE [LARGE SCALE GENOMIC DNA]</scope>
    <source>
        <strain evidence="11 12">LPB0072</strain>
    </source>
</reference>
<comment type="cofactor">
    <cofactor evidence="6">
        <name>Zn(2+)</name>
        <dbReference type="ChEBI" id="CHEBI:29105"/>
    </cofactor>
    <text evidence="6">Binds 1 zinc ion per subunit.</text>
</comment>
<dbReference type="Pfam" id="PF01435">
    <property type="entry name" value="Peptidase_M48"/>
    <property type="match status" value="1"/>
</dbReference>
<dbReference type="PANTHER" id="PTHR22726">
    <property type="entry name" value="METALLOENDOPEPTIDASE OMA1"/>
    <property type="match status" value="1"/>
</dbReference>
<dbReference type="PANTHER" id="PTHR22726:SF1">
    <property type="entry name" value="METALLOENDOPEPTIDASE OMA1, MITOCHONDRIAL"/>
    <property type="match status" value="1"/>
</dbReference>
<dbReference type="EMBL" id="LVWD01000003">
    <property type="protein sequence ID" value="OAD43703.1"/>
    <property type="molecule type" value="Genomic_DNA"/>
</dbReference>